<dbReference type="InterPro" id="IPR000471">
    <property type="entry name" value="Interferon_alpha/beta/delta"/>
</dbReference>
<protein>
    <submittedName>
        <fullName evidence="9">Uncharacterized protein</fullName>
    </submittedName>
</protein>
<organism evidence="9 10">
    <name type="scientific">Macaca fascicularis</name>
    <name type="common">Crab-eating macaque</name>
    <name type="synonym">Cynomolgus monkey</name>
    <dbReference type="NCBI Taxonomy" id="9541"/>
    <lineage>
        <taxon>Eukaryota</taxon>
        <taxon>Metazoa</taxon>
        <taxon>Chordata</taxon>
        <taxon>Craniata</taxon>
        <taxon>Vertebrata</taxon>
        <taxon>Euteleostomi</taxon>
        <taxon>Mammalia</taxon>
        <taxon>Eutheria</taxon>
        <taxon>Euarchontoglires</taxon>
        <taxon>Primates</taxon>
        <taxon>Haplorrhini</taxon>
        <taxon>Catarrhini</taxon>
        <taxon>Cercopithecidae</taxon>
        <taxon>Cercopithecinae</taxon>
        <taxon>Macaca</taxon>
    </lineage>
</organism>
<reference evidence="9" key="2">
    <citation type="submission" date="2025-08" db="UniProtKB">
        <authorList>
            <consortium name="Ensembl"/>
        </authorList>
    </citation>
    <scope>IDENTIFICATION</scope>
</reference>
<dbReference type="SMART" id="SM00076">
    <property type="entry name" value="IFabd"/>
    <property type="match status" value="1"/>
</dbReference>
<dbReference type="VEuPathDB" id="HostDB:ENSMFAG00000029486"/>
<name>A0A2K5UML8_MACFA</name>
<evidence type="ECO:0000313" key="10">
    <source>
        <dbReference type="Proteomes" id="UP000233100"/>
    </source>
</evidence>
<proteinExistence type="inferred from homology"/>
<keyword evidence="3 7" id="KW-0202">Cytokine</keyword>
<dbReference type="PANTHER" id="PTHR11691">
    <property type="entry name" value="TYPE I INTERFERON"/>
    <property type="match status" value="1"/>
</dbReference>
<dbReference type="Ensembl" id="ENSMFAT00000063801.2">
    <property type="protein sequence ID" value="ENSMFAP00000013658.1"/>
    <property type="gene ID" value="ENSMFAG00000055488.1"/>
</dbReference>
<dbReference type="PROSITE" id="PS00252">
    <property type="entry name" value="INTERFERON_A_B_D"/>
    <property type="match status" value="1"/>
</dbReference>
<dbReference type="SUPFAM" id="SSF47266">
    <property type="entry name" value="4-helical cytokines"/>
    <property type="match status" value="1"/>
</dbReference>
<reference evidence="9 10" key="1">
    <citation type="submission" date="2013-03" db="EMBL/GenBank/DDBJ databases">
        <authorList>
            <person name="Warren W."/>
            <person name="Wilson R.K."/>
        </authorList>
    </citation>
    <scope>NUCLEOTIDE SEQUENCE</scope>
</reference>
<dbReference type="PANTHER" id="PTHR11691:SF66">
    <property type="entry name" value="INTERFERON ALPHA-10-RELATED"/>
    <property type="match status" value="1"/>
</dbReference>
<evidence type="ECO:0000256" key="5">
    <source>
        <dbReference type="ARBA" id="ARBA00023118"/>
    </source>
</evidence>
<dbReference type="Pfam" id="PF00143">
    <property type="entry name" value="Interferon"/>
    <property type="match status" value="1"/>
</dbReference>
<dbReference type="Proteomes" id="UP000233100">
    <property type="component" value="Chromosome 15"/>
</dbReference>
<evidence type="ECO:0000256" key="6">
    <source>
        <dbReference type="ARBA" id="ARBA00023157"/>
    </source>
</evidence>
<evidence type="ECO:0000313" key="9">
    <source>
        <dbReference type="Ensembl" id="ENSMFAP00000013658.1"/>
    </source>
</evidence>
<evidence type="ECO:0000256" key="2">
    <source>
        <dbReference type="ARBA" id="ARBA00011033"/>
    </source>
</evidence>
<dbReference type="Gene3D" id="1.20.1250.10">
    <property type="match status" value="1"/>
</dbReference>
<evidence type="ECO:0000256" key="1">
    <source>
        <dbReference type="ARBA" id="ARBA00004613"/>
    </source>
</evidence>
<keyword evidence="4" id="KW-0964">Secreted</keyword>
<dbReference type="CDD" id="cd00095">
    <property type="entry name" value="IFab"/>
    <property type="match status" value="1"/>
</dbReference>
<keyword evidence="8" id="KW-0732">Signal</keyword>
<feature type="chain" id="PRO_5014452371" evidence="8">
    <location>
        <begin position="24"/>
        <end position="189"/>
    </location>
</feature>
<dbReference type="GO" id="GO:0051607">
    <property type="term" value="P:defense response to virus"/>
    <property type="evidence" value="ECO:0007669"/>
    <property type="project" value="UniProtKB-KW"/>
</dbReference>
<comment type="similarity">
    <text evidence="2 7">Belongs to the alpha/beta interferon family.</text>
</comment>
<evidence type="ECO:0000256" key="8">
    <source>
        <dbReference type="SAM" id="SignalP"/>
    </source>
</evidence>
<dbReference type="PRINTS" id="PR00266">
    <property type="entry name" value="INTERFERONAB"/>
</dbReference>
<dbReference type="AlphaFoldDB" id="A0A2K5UML8"/>
<dbReference type="GO" id="GO:0005615">
    <property type="term" value="C:extracellular space"/>
    <property type="evidence" value="ECO:0007669"/>
    <property type="project" value="UniProtKB-KW"/>
</dbReference>
<evidence type="ECO:0000256" key="3">
    <source>
        <dbReference type="ARBA" id="ARBA00022514"/>
    </source>
</evidence>
<dbReference type="InterPro" id="IPR009079">
    <property type="entry name" value="4_helix_cytokine-like_core"/>
</dbReference>
<dbReference type="OMA" id="EACLMPE"/>
<reference evidence="9" key="3">
    <citation type="submission" date="2025-09" db="UniProtKB">
        <authorList>
            <consortium name="Ensembl"/>
        </authorList>
    </citation>
    <scope>IDENTIFICATION</scope>
</reference>
<dbReference type="GO" id="GO:0005126">
    <property type="term" value="F:cytokine receptor binding"/>
    <property type="evidence" value="ECO:0007669"/>
    <property type="project" value="InterPro"/>
</dbReference>
<evidence type="ECO:0000256" key="4">
    <source>
        <dbReference type="ARBA" id="ARBA00022525"/>
    </source>
</evidence>
<keyword evidence="10" id="KW-1185">Reference proteome</keyword>
<dbReference type="STRING" id="9541.ENSMFAP00000013658"/>
<comment type="subcellular location">
    <subcellularLocation>
        <location evidence="1">Secreted</location>
    </subcellularLocation>
</comment>
<sequence length="189" mass="21678">MALSFSLLMAVVVLSYKSICSLGCDPPRTHSLGHRRALILLAQMGRISPFSCLKDRHDFGFPQEEFDGNQFQKAQAISVLHEMIQQTFNLFSTKDSSAAWEQNLLEKFSAELYQQLNALEACVIAEPGMEETLLMNEDSILAVKKYFQRITLYLTEKKYSPCAWEVVRAEIMRSLSFSTNLQRKLRRKD</sequence>
<feature type="signal peptide" evidence="8">
    <location>
        <begin position="1"/>
        <end position="23"/>
    </location>
</feature>
<evidence type="ECO:0000256" key="7">
    <source>
        <dbReference type="RuleBase" id="RU000436"/>
    </source>
</evidence>
<dbReference type="FunFam" id="1.20.1250.10:FF:000001">
    <property type="entry name" value="Interferon alpha"/>
    <property type="match status" value="1"/>
</dbReference>
<keyword evidence="6" id="KW-1015">Disulfide bond</keyword>
<keyword evidence="5 7" id="KW-0051">Antiviral defense</keyword>
<dbReference type="GeneTree" id="ENSGT01000000214430"/>
<dbReference type="GO" id="GO:0005125">
    <property type="term" value="F:cytokine activity"/>
    <property type="evidence" value="ECO:0007669"/>
    <property type="project" value="UniProtKB-KW"/>
</dbReference>
<accession>A0A2K5UML8</accession>